<gene>
    <name evidence="1" type="ORF">MVEN_02208500</name>
</gene>
<accession>A0A8H7CGJ4</accession>
<sequence length="451" mass="48713">MDPLKLSELAATEDWDTLKPDMKGYLPPQELELSSDCDIESQLIKFTYVDFMRDNDAPFIASSIGKEFSATRIIIRGEPFAIPLSSRDVAFLATHLGKGGASRHTVLASEVTIVGDAANECISRSNQAVLNNLGVPDGEYGQEVTLAGLDLFKTGSHKLLTAAKALDHFATIFVILPTFTNSVDIRVLATHDGVVDEVRLPKTLSQSVSAVGVYTGVVDASIEVGAGGEVICLSYHVSPETGSSSAGPSVIPTLSGALPPLRDAFCLRRYKLSSGENAPALKLFILDGCPESSADFADCNATLLCHLAPLAKAYDFKIYIARLIYTQSTTQEVSHPYKEYLGLDIDLDPSDLEMSDDPDEEYEWEELCTLGGVPVDQAGLLDLATQLVIADGELQDQLTDIEPEEECEVVDDSVMSSAFSALMKAYVTLQVYSGTVNLEHIRRASFLFIAP</sequence>
<keyword evidence="2" id="KW-1185">Reference proteome</keyword>
<dbReference type="AlphaFoldDB" id="A0A8H7CGJ4"/>
<proteinExistence type="predicted"/>
<evidence type="ECO:0000313" key="1">
    <source>
        <dbReference type="EMBL" id="KAF7335546.1"/>
    </source>
</evidence>
<reference evidence="1" key="1">
    <citation type="submission" date="2020-05" db="EMBL/GenBank/DDBJ databases">
        <title>Mycena genomes resolve the evolution of fungal bioluminescence.</title>
        <authorList>
            <person name="Tsai I.J."/>
        </authorList>
    </citation>
    <scope>NUCLEOTIDE SEQUENCE</scope>
    <source>
        <strain evidence="1">CCC161011</strain>
    </source>
</reference>
<dbReference type="OrthoDB" id="2874010at2759"/>
<comment type="caution">
    <text evidence="1">The sequence shown here is derived from an EMBL/GenBank/DDBJ whole genome shotgun (WGS) entry which is preliminary data.</text>
</comment>
<evidence type="ECO:0000313" key="2">
    <source>
        <dbReference type="Proteomes" id="UP000620124"/>
    </source>
</evidence>
<name>A0A8H7CGJ4_9AGAR</name>
<dbReference type="Proteomes" id="UP000620124">
    <property type="component" value="Unassembled WGS sequence"/>
</dbReference>
<protein>
    <submittedName>
        <fullName evidence="1">Uncharacterized protein</fullName>
    </submittedName>
</protein>
<dbReference type="EMBL" id="JACAZI010000024">
    <property type="protein sequence ID" value="KAF7335546.1"/>
    <property type="molecule type" value="Genomic_DNA"/>
</dbReference>
<organism evidence="1 2">
    <name type="scientific">Mycena venus</name>
    <dbReference type="NCBI Taxonomy" id="2733690"/>
    <lineage>
        <taxon>Eukaryota</taxon>
        <taxon>Fungi</taxon>
        <taxon>Dikarya</taxon>
        <taxon>Basidiomycota</taxon>
        <taxon>Agaricomycotina</taxon>
        <taxon>Agaricomycetes</taxon>
        <taxon>Agaricomycetidae</taxon>
        <taxon>Agaricales</taxon>
        <taxon>Marasmiineae</taxon>
        <taxon>Mycenaceae</taxon>
        <taxon>Mycena</taxon>
    </lineage>
</organism>